<feature type="compositionally biased region" description="Basic and acidic residues" evidence="4">
    <location>
        <begin position="1"/>
        <end position="21"/>
    </location>
</feature>
<evidence type="ECO:0000256" key="1">
    <source>
        <dbReference type="ARBA" id="ARBA00022679"/>
    </source>
</evidence>
<accession>A0ABY0V5G5</accession>
<dbReference type="EMBL" id="LT629792">
    <property type="protein sequence ID" value="SDT86775.1"/>
    <property type="molecule type" value="Genomic_DNA"/>
</dbReference>
<evidence type="ECO:0000313" key="9">
    <source>
        <dbReference type="Proteomes" id="UP000198976"/>
    </source>
</evidence>
<keyword evidence="5" id="KW-0472">Membrane</keyword>
<feature type="transmembrane region" description="Helical" evidence="5">
    <location>
        <begin position="205"/>
        <end position="224"/>
    </location>
</feature>
<evidence type="ECO:0000256" key="5">
    <source>
        <dbReference type="SAM" id="Phobius"/>
    </source>
</evidence>
<dbReference type="InterPro" id="IPR050482">
    <property type="entry name" value="Sensor_HK_TwoCompSys"/>
</dbReference>
<reference evidence="8 9" key="1">
    <citation type="submission" date="2016-10" db="EMBL/GenBank/DDBJ databases">
        <authorList>
            <person name="Varghese N."/>
            <person name="Submissions S."/>
        </authorList>
    </citation>
    <scope>NUCLEOTIDE SEQUENCE [LARGE SCALE GENOMIC DNA]</scope>
    <source>
        <strain evidence="8 9">DSM 9169</strain>
    </source>
</reference>
<dbReference type="GO" id="GO:0016301">
    <property type="term" value="F:kinase activity"/>
    <property type="evidence" value="ECO:0007669"/>
    <property type="project" value="UniProtKB-KW"/>
</dbReference>
<keyword evidence="5" id="KW-0812">Transmembrane</keyword>
<gene>
    <name evidence="8" type="ORF">SAMN04489714_0349</name>
</gene>
<dbReference type="Proteomes" id="UP000198976">
    <property type="component" value="Chromosome I"/>
</dbReference>
<feature type="transmembrane region" description="Helical" evidence="5">
    <location>
        <begin position="171"/>
        <end position="193"/>
    </location>
</feature>
<sequence length="431" mass="46146">MTAANRERDNGWIPPARHDSSRPPLIRATHSSQAMPRPILAGVCSGISVHIGLHVWIVRAICLLLCTVGIGILLYVWFAVTMQVDRGRRTSRSDGALATPLTRSTFSARSKGVSAQLLAAGLIAIGLATVLAILVALNVAQAVDIPAILASIVGLALVWSQSASRRKKLSALNIVLIAAGVAFFLLGIFALFFGSTSRFLVTRSLFVGVVLIGGLIFAVAPLWLRASTNLSATREQQVRDAERADIAAHLHDSVLQTLTLIRAHAQDPTRVSALALRQERELRSWLYTGHHEVSDSFAAALRESVENVESRYGVPIEVVSVGDCVPTVQALALVAATTEAATNAVRHGRPPVTIYAEVGSISLDVYVKDQGEGFDLDTIPDDRHGIRHSIIGRIDRVGGTVTIRRLSSGTEIHMSVPIDEGDAAPSETTEN</sequence>
<dbReference type="InterPro" id="IPR007168">
    <property type="entry name" value="Phageshock_PspC_N"/>
</dbReference>
<dbReference type="RefSeq" id="WP_092648234.1">
    <property type="nucleotide sequence ID" value="NZ_LT629792.1"/>
</dbReference>
<feature type="domain" description="Phage shock protein PspC N-terminal" evidence="6">
    <location>
        <begin position="39"/>
        <end position="83"/>
    </location>
</feature>
<keyword evidence="5" id="KW-1133">Transmembrane helix</keyword>
<feature type="region of interest" description="Disordered" evidence="4">
    <location>
        <begin position="1"/>
        <end position="24"/>
    </location>
</feature>
<feature type="transmembrane region" description="Helical" evidence="5">
    <location>
        <begin position="117"/>
        <end position="137"/>
    </location>
</feature>
<evidence type="ECO:0000256" key="3">
    <source>
        <dbReference type="ARBA" id="ARBA00023012"/>
    </source>
</evidence>
<dbReference type="InterPro" id="IPR036890">
    <property type="entry name" value="HATPase_C_sf"/>
</dbReference>
<feature type="transmembrane region" description="Helical" evidence="5">
    <location>
        <begin position="56"/>
        <end position="80"/>
    </location>
</feature>
<evidence type="ECO:0000313" key="8">
    <source>
        <dbReference type="EMBL" id="SDT86775.1"/>
    </source>
</evidence>
<protein>
    <submittedName>
        <fullName evidence="8">Signal transduction histidine kinase</fullName>
    </submittedName>
</protein>
<feature type="domain" description="Histidine kinase/HSP90-like ATPase" evidence="7">
    <location>
        <begin position="299"/>
        <end position="384"/>
    </location>
</feature>
<dbReference type="Gene3D" id="3.30.565.10">
    <property type="entry name" value="Histidine kinase-like ATPase, C-terminal domain"/>
    <property type="match status" value="1"/>
</dbReference>
<evidence type="ECO:0000259" key="7">
    <source>
        <dbReference type="Pfam" id="PF13581"/>
    </source>
</evidence>
<dbReference type="PANTHER" id="PTHR24421">
    <property type="entry name" value="NITRATE/NITRITE SENSOR PROTEIN NARX-RELATED"/>
    <property type="match status" value="1"/>
</dbReference>
<keyword evidence="2 8" id="KW-0418">Kinase</keyword>
<dbReference type="PANTHER" id="PTHR24421:SF61">
    <property type="entry name" value="OXYGEN SENSOR HISTIDINE KINASE NREB"/>
    <property type="match status" value="1"/>
</dbReference>
<keyword evidence="9" id="KW-1185">Reference proteome</keyword>
<feature type="transmembrane region" description="Helical" evidence="5">
    <location>
        <begin position="143"/>
        <end position="159"/>
    </location>
</feature>
<organism evidence="8 9">
    <name type="scientific">Schaalia radingae</name>
    <dbReference type="NCBI Taxonomy" id="131110"/>
    <lineage>
        <taxon>Bacteria</taxon>
        <taxon>Bacillati</taxon>
        <taxon>Actinomycetota</taxon>
        <taxon>Actinomycetes</taxon>
        <taxon>Actinomycetales</taxon>
        <taxon>Actinomycetaceae</taxon>
        <taxon>Schaalia</taxon>
    </lineage>
</organism>
<name>A0ABY0V5G5_9ACTO</name>
<keyword evidence="1" id="KW-0808">Transferase</keyword>
<evidence type="ECO:0000256" key="4">
    <source>
        <dbReference type="SAM" id="MobiDB-lite"/>
    </source>
</evidence>
<evidence type="ECO:0000256" key="2">
    <source>
        <dbReference type="ARBA" id="ARBA00022777"/>
    </source>
</evidence>
<evidence type="ECO:0000259" key="6">
    <source>
        <dbReference type="Pfam" id="PF04024"/>
    </source>
</evidence>
<dbReference type="Pfam" id="PF04024">
    <property type="entry name" value="PspC"/>
    <property type="match status" value="1"/>
</dbReference>
<dbReference type="SUPFAM" id="SSF55874">
    <property type="entry name" value="ATPase domain of HSP90 chaperone/DNA topoisomerase II/histidine kinase"/>
    <property type="match status" value="1"/>
</dbReference>
<proteinExistence type="predicted"/>
<keyword evidence="3" id="KW-0902">Two-component regulatory system</keyword>
<dbReference type="Pfam" id="PF13581">
    <property type="entry name" value="HATPase_c_2"/>
    <property type="match status" value="1"/>
</dbReference>
<dbReference type="InterPro" id="IPR003594">
    <property type="entry name" value="HATPase_dom"/>
</dbReference>